<sequence length="55" mass="6185">MTGSKGTPLISQSVLTILFFLPPLIIIKLDSDEGNQGILDRELDRRHVEYEKACL</sequence>
<dbReference type="KEGG" id="ssl:SS1G_09968"/>
<dbReference type="Proteomes" id="UP000001312">
    <property type="component" value="Unassembled WGS sequence"/>
</dbReference>
<dbReference type="EMBL" id="CH476634">
    <property type="protein sequence ID" value="EDN94099.1"/>
    <property type="molecule type" value="Genomic_DNA"/>
</dbReference>
<reference evidence="3" key="1">
    <citation type="journal article" date="2011" name="PLoS Genet.">
        <title>Genomic analysis of the necrotrophic fungal pathogens Sclerotinia sclerotiorum and Botrytis cinerea.</title>
        <authorList>
            <person name="Amselem J."/>
            <person name="Cuomo C.A."/>
            <person name="van Kan J.A."/>
            <person name="Viaud M."/>
            <person name="Benito E.P."/>
            <person name="Couloux A."/>
            <person name="Coutinho P.M."/>
            <person name="de Vries R.P."/>
            <person name="Dyer P.S."/>
            <person name="Fillinger S."/>
            <person name="Fournier E."/>
            <person name="Gout L."/>
            <person name="Hahn M."/>
            <person name="Kohn L."/>
            <person name="Lapalu N."/>
            <person name="Plummer K.M."/>
            <person name="Pradier J.M."/>
            <person name="Quevillon E."/>
            <person name="Sharon A."/>
            <person name="Simon A."/>
            <person name="ten Have A."/>
            <person name="Tudzynski B."/>
            <person name="Tudzynski P."/>
            <person name="Wincker P."/>
            <person name="Andrew M."/>
            <person name="Anthouard V."/>
            <person name="Beever R.E."/>
            <person name="Beffa R."/>
            <person name="Benoit I."/>
            <person name="Bouzid O."/>
            <person name="Brault B."/>
            <person name="Chen Z."/>
            <person name="Choquer M."/>
            <person name="Collemare J."/>
            <person name="Cotton P."/>
            <person name="Danchin E.G."/>
            <person name="Da Silva C."/>
            <person name="Gautier A."/>
            <person name="Giraud C."/>
            <person name="Giraud T."/>
            <person name="Gonzalez C."/>
            <person name="Grossetete S."/>
            <person name="Guldener U."/>
            <person name="Henrissat B."/>
            <person name="Howlett B.J."/>
            <person name="Kodira C."/>
            <person name="Kretschmer M."/>
            <person name="Lappartient A."/>
            <person name="Leroch M."/>
            <person name="Levis C."/>
            <person name="Mauceli E."/>
            <person name="Neuveglise C."/>
            <person name="Oeser B."/>
            <person name="Pearson M."/>
            <person name="Poulain J."/>
            <person name="Poussereau N."/>
            <person name="Quesneville H."/>
            <person name="Rascle C."/>
            <person name="Schumacher J."/>
            <person name="Segurens B."/>
            <person name="Sexton A."/>
            <person name="Silva E."/>
            <person name="Sirven C."/>
            <person name="Soanes D.M."/>
            <person name="Talbot N.J."/>
            <person name="Templeton M."/>
            <person name="Yandava C."/>
            <person name="Yarden O."/>
            <person name="Zeng Q."/>
            <person name="Rollins J.A."/>
            <person name="Lebrun M.H."/>
            <person name="Dickman M."/>
        </authorList>
    </citation>
    <scope>NUCLEOTIDE SEQUENCE [LARGE SCALE GENOMIC DNA]</scope>
    <source>
        <strain evidence="3">ATCC 18683 / 1980 / Ss-1</strain>
    </source>
</reference>
<accession>A7EXA7</accession>
<feature type="chain" id="PRO_5002708616" evidence="1">
    <location>
        <begin position="32"/>
        <end position="55"/>
    </location>
</feature>
<organism evidence="2 3">
    <name type="scientific">Sclerotinia sclerotiorum (strain ATCC 18683 / 1980 / Ss-1)</name>
    <name type="common">White mold</name>
    <name type="synonym">Whetzelinia sclerotiorum</name>
    <dbReference type="NCBI Taxonomy" id="665079"/>
    <lineage>
        <taxon>Eukaryota</taxon>
        <taxon>Fungi</taxon>
        <taxon>Dikarya</taxon>
        <taxon>Ascomycota</taxon>
        <taxon>Pezizomycotina</taxon>
        <taxon>Leotiomycetes</taxon>
        <taxon>Helotiales</taxon>
        <taxon>Sclerotiniaceae</taxon>
        <taxon>Sclerotinia</taxon>
    </lineage>
</organism>
<evidence type="ECO:0000256" key="1">
    <source>
        <dbReference type="SAM" id="SignalP"/>
    </source>
</evidence>
<gene>
    <name evidence="2" type="ORF">SS1G_09968</name>
</gene>
<evidence type="ECO:0000313" key="3">
    <source>
        <dbReference type="Proteomes" id="UP000001312"/>
    </source>
</evidence>
<proteinExistence type="predicted"/>
<name>A7EXA7_SCLS1</name>
<protein>
    <submittedName>
        <fullName evidence="2">Uncharacterized protein</fullName>
    </submittedName>
</protein>
<dbReference type="RefSeq" id="XP_001589333.1">
    <property type="nucleotide sequence ID" value="XM_001589283.1"/>
</dbReference>
<dbReference type="AlphaFoldDB" id="A7EXA7"/>
<dbReference type="GeneID" id="5485189"/>
<feature type="signal peptide" evidence="1">
    <location>
        <begin position="1"/>
        <end position="31"/>
    </location>
</feature>
<keyword evidence="3" id="KW-1185">Reference proteome</keyword>
<evidence type="ECO:0000313" key="2">
    <source>
        <dbReference type="EMBL" id="EDN94099.1"/>
    </source>
</evidence>
<keyword evidence="1" id="KW-0732">Signal</keyword>
<dbReference type="InParanoid" id="A7EXA7"/>